<keyword evidence="2" id="KW-1185">Reference proteome</keyword>
<gene>
    <name evidence="1" type="ORF">GMARGA_LOCUS44487</name>
</gene>
<accession>A0ABN7XLI9</accession>
<dbReference type="EMBL" id="CAJVQB010151832">
    <property type="protein sequence ID" value="CAG8855666.1"/>
    <property type="molecule type" value="Genomic_DNA"/>
</dbReference>
<feature type="non-terminal residue" evidence="1">
    <location>
        <position position="131"/>
    </location>
</feature>
<dbReference type="Proteomes" id="UP000789901">
    <property type="component" value="Unassembled WGS sequence"/>
</dbReference>
<proteinExistence type="predicted"/>
<evidence type="ECO:0000313" key="2">
    <source>
        <dbReference type="Proteomes" id="UP000789901"/>
    </source>
</evidence>
<sequence>MSSDQWTEYSNLLSQPFIKNHVPISTNIQESIDTTWYKIQQCTIQAAIQKISNKKTHKQSYNYKYTPHCTALNTGLKKLEHLIKLLKSNSITYLPHINLHISFINSRAKCNLNFLISLDSNQIQIWLVHAQ</sequence>
<organism evidence="1 2">
    <name type="scientific">Gigaspora margarita</name>
    <dbReference type="NCBI Taxonomy" id="4874"/>
    <lineage>
        <taxon>Eukaryota</taxon>
        <taxon>Fungi</taxon>
        <taxon>Fungi incertae sedis</taxon>
        <taxon>Mucoromycota</taxon>
        <taxon>Glomeromycotina</taxon>
        <taxon>Glomeromycetes</taxon>
        <taxon>Diversisporales</taxon>
        <taxon>Gigasporaceae</taxon>
        <taxon>Gigaspora</taxon>
    </lineage>
</organism>
<comment type="caution">
    <text evidence="1">The sequence shown here is derived from an EMBL/GenBank/DDBJ whole genome shotgun (WGS) entry which is preliminary data.</text>
</comment>
<evidence type="ECO:0000313" key="1">
    <source>
        <dbReference type="EMBL" id="CAG8855666.1"/>
    </source>
</evidence>
<name>A0ABN7XLI9_GIGMA</name>
<reference evidence="1 2" key="1">
    <citation type="submission" date="2021-06" db="EMBL/GenBank/DDBJ databases">
        <authorList>
            <person name="Kallberg Y."/>
            <person name="Tangrot J."/>
            <person name="Rosling A."/>
        </authorList>
    </citation>
    <scope>NUCLEOTIDE SEQUENCE [LARGE SCALE GENOMIC DNA]</scope>
    <source>
        <strain evidence="1 2">120-4 pot B 10/14</strain>
    </source>
</reference>
<protein>
    <submittedName>
        <fullName evidence="1">40265_t:CDS:1</fullName>
    </submittedName>
</protein>